<sequence length="66" mass="7635">MSYEIDYGDSVPDDKSITVTIYLYENLGVDITDYFHLLQISIFSRYAEEAKLLNWSKCAEGSEEMI</sequence>
<dbReference type="AlphaFoldDB" id="A0A9N9F632"/>
<organism evidence="1 2">
    <name type="scientific">Paraglomus brasilianum</name>
    <dbReference type="NCBI Taxonomy" id="144538"/>
    <lineage>
        <taxon>Eukaryota</taxon>
        <taxon>Fungi</taxon>
        <taxon>Fungi incertae sedis</taxon>
        <taxon>Mucoromycota</taxon>
        <taxon>Glomeromycotina</taxon>
        <taxon>Glomeromycetes</taxon>
        <taxon>Paraglomerales</taxon>
        <taxon>Paraglomeraceae</taxon>
        <taxon>Paraglomus</taxon>
    </lineage>
</organism>
<gene>
    <name evidence="1" type="ORF">PBRASI_LOCUS3138</name>
</gene>
<evidence type="ECO:0000313" key="1">
    <source>
        <dbReference type="EMBL" id="CAG8511537.1"/>
    </source>
</evidence>
<proteinExistence type="predicted"/>
<dbReference type="Proteomes" id="UP000789739">
    <property type="component" value="Unassembled WGS sequence"/>
</dbReference>
<keyword evidence="2" id="KW-1185">Reference proteome</keyword>
<protein>
    <submittedName>
        <fullName evidence="1">7820_t:CDS:1</fullName>
    </submittedName>
</protein>
<accession>A0A9N9F632</accession>
<name>A0A9N9F632_9GLOM</name>
<dbReference type="EMBL" id="CAJVPI010000273">
    <property type="protein sequence ID" value="CAG8511537.1"/>
    <property type="molecule type" value="Genomic_DNA"/>
</dbReference>
<reference evidence="1" key="1">
    <citation type="submission" date="2021-06" db="EMBL/GenBank/DDBJ databases">
        <authorList>
            <person name="Kallberg Y."/>
            <person name="Tangrot J."/>
            <person name="Rosling A."/>
        </authorList>
    </citation>
    <scope>NUCLEOTIDE SEQUENCE</scope>
    <source>
        <strain evidence="1">BR232B</strain>
    </source>
</reference>
<comment type="caution">
    <text evidence="1">The sequence shown here is derived from an EMBL/GenBank/DDBJ whole genome shotgun (WGS) entry which is preliminary data.</text>
</comment>
<evidence type="ECO:0000313" key="2">
    <source>
        <dbReference type="Proteomes" id="UP000789739"/>
    </source>
</evidence>